<gene>
    <name evidence="1" type="ORF">GMD50_04575</name>
</gene>
<dbReference type="InterPro" id="IPR025468">
    <property type="entry name" value="TTRAP"/>
</dbReference>
<dbReference type="RefSeq" id="WP_118413184.1">
    <property type="nucleotide sequence ID" value="NZ_QRPI01000017.1"/>
</dbReference>
<dbReference type="Pfam" id="PF14203">
    <property type="entry name" value="TTRAP"/>
    <property type="match status" value="1"/>
</dbReference>
<protein>
    <recommendedName>
        <fullName evidence="3">Tranposon-transfer assisting protein</fullName>
    </recommendedName>
</protein>
<dbReference type="EMBL" id="WNAJ01000004">
    <property type="protein sequence ID" value="MTR84342.1"/>
    <property type="molecule type" value="Genomic_DNA"/>
</dbReference>
<accession>A0A6L6L4P0</accession>
<dbReference type="Proteomes" id="UP000478483">
    <property type="component" value="Unassembled WGS sequence"/>
</dbReference>
<dbReference type="AlphaFoldDB" id="A0A6L6L4P0"/>
<dbReference type="InterPro" id="IPR041965">
    <property type="entry name" value="TTRAP_sf"/>
</dbReference>
<reference evidence="1 2" key="1">
    <citation type="journal article" date="2019" name="Nat. Med.">
        <title>A library of human gut bacterial isolates paired with longitudinal multiomics data enables mechanistic microbiome research.</title>
        <authorList>
            <person name="Poyet M."/>
            <person name="Groussin M."/>
            <person name="Gibbons S.M."/>
            <person name="Avila-Pacheco J."/>
            <person name="Jiang X."/>
            <person name="Kearney S.M."/>
            <person name="Perrotta A.R."/>
            <person name="Berdy B."/>
            <person name="Zhao S."/>
            <person name="Lieberman T.D."/>
            <person name="Swanson P.K."/>
            <person name="Smith M."/>
            <person name="Roesemann S."/>
            <person name="Alexander J.E."/>
            <person name="Rich S.A."/>
            <person name="Livny J."/>
            <person name="Vlamakis H."/>
            <person name="Clish C."/>
            <person name="Bullock K."/>
            <person name="Deik A."/>
            <person name="Scott J."/>
            <person name="Pierce K.A."/>
            <person name="Xavier R.J."/>
            <person name="Alm E.J."/>
        </authorList>
    </citation>
    <scope>NUCLEOTIDE SEQUENCE [LARGE SCALE GENOMIC DNA]</scope>
    <source>
        <strain evidence="1 2">BIOML-A1</strain>
    </source>
</reference>
<name>A0A6L6L4P0_9FIRM</name>
<dbReference type="Gene3D" id="1.10.10.1850">
    <property type="entry name" value="Sporulation protein-like"/>
    <property type="match status" value="1"/>
</dbReference>
<proteinExistence type="predicted"/>
<evidence type="ECO:0000313" key="1">
    <source>
        <dbReference type="EMBL" id="MTR84342.1"/>
    </source>
</evidence>
<sequence length="68" mass="7720">MNNPFTVEETNLICIFQSDSRTKVIEDIHKAMKHIDDDELVELSVRVAGKLESIGDEEYARLVLEAAE</sequence>
<organism evidence="1 2">
    <name type="scientific">Roseburia intestinalis</name>
    <dbReference type="NCBI Taxonomy" id="166486"/>
    <lineage>
        <taxon>Bacteria</taxon>
        <taxon>Bacillati</taxon>
        <taxon>Bacillota</taxon>
        <taxon>Clostridia</taxon>
        <taxon>Lachnospirales</taxon>
        <taxon>Lachnospiraceae</taxon>
        <taxon>Roseburia</taxon>
    </lineage>
</organism>
<evidence type="ECO:0008006" key="3">
    <source>
        <dbReference type="Google" id="ProtNLM"/>
    </source>
</evidence>
<evidence type="ECO:0000313" key="2">
    <source>
        <dbReference type="Proteomes" id="UP000478483"/>
    </source>
</evidence>
<comment type="caution">
    <text evidence="1">The sequence shown here is derived from an EMBL/GenBank/DDBJ whole genome shotgun (WGS) entry which is preliminary data.</text>
</comment>